<evidence type="ECO:0000313" key="1">
    <source>
        <dbReference type="EMBL" id="QCF25649.1"/>
    </source>
</evidence>
<organism evidence="1 2">
    <name type="scientific">Hydrocarboniclastica marina</name>
    <dbReference type="NCBI Taxonomy" id="2259620"/>
    <lineage>
        <taxon>Bacteria</taxon>
        <taxon>Pseudomonadati</taxon>
        <taxon>Pseudomonadota</taxon>
        <taxon>Gammaproteobacteria</taxon>
        <taxon>Alteromonadales</taxon>
        <taxon>Alteromonadaceae</taxon>
        <taxon>Hydrocarboniclastica</taxon>
    </lineage>
</organism>
<keyword evidence="2" id="KW-1185">Reference proteome</keyword>
<dbReference type="SUPFAM" id="SSF48150">
    <property type="entry name" value="DNA-glycosylase"/>
    <property type="match status" value="1"/>
</dbReference>
<proteinExistence type="predicted"/>
<dbReference type="AlphaFoldDB" id="A0A4P7XFA9"/>
<name>A0A4P7XFA9_9ALTE</name>
<dbReference type="InterPro" id="IPR011257">
    <property type="entry name" value="DNA_glycosylase"/>
</dbReference>
<dbReference type="GO" id="GO:0006284">
    <property type="term" value="P:base-excision repair"/>
    <property type="evidence" value="ECO:0007669"/>
    <property type="project" value="InterPro"/>
</dbReference>
<dbReference type="RefSeq" id="WP_136548141.1">
    <property type="nucleotide sequence ID" value="NZ_CP031093.1"/>
</dbReference>
<accession>A0A4P7XFA9</accession>
<protein>
    <submittedName>
        <fullName evidence="1">DNA-3-methyladenine glycosylase I</fullName>
    </submittedName>
</protein>
<dbReference type="OrthoDB" id="9795156at2"/>
<dbReference type="KEGG" id="hmi:soil367_06820"/>
<reference evidence="1 2" key="1">
    <citation type="submission" date="2018-07" db="EMBL/GenBank/DDBJ databases">
        <title>Marsedoiliclastica nanhaica gen. nov. sp. nov., a novel marine hydrocarbonoclastic bacterium isolated from an in-situ enriched hydrocarbon-degrading consortium in deep-sea sediment.</title>
        <authorList>
            <person name="Dong C."/>
            <person name="Ma T."/>
            <person name="Liu R."/>
            <person name="Shao Z."/>
        </authorList>
    </citation>
    <scope>NUCLEOTIDE SEQUENCE [LARGE SCALE GENOMIC DNA]</scope>
    <source>
        <strain evidence="2">soil36-7</strain>
    </source>
</reference>
<dbReference type="InterPro" id="IPR052891">
    <property type="entry name" value="DNA-3mA_glycosylase"/>
</dbReference>
<dbReference type="InterPro" id="IPR005019">
    <property type="entry name" value="Adenine_glyco"/>
</dbReference>
<sequence>MTPWLEIEQNAQQKLGGAEALALVLPPVLDRKQLEAKPDRWFLSAMTRRVFQAGMQHRVINERWPAFERYFWDFEPEKLMLLSEEQLERAMLEPELIRHWGKLKTIPANAAVMVDLGRQAGGFGRWLGAWSDEQLVLLWRDLARQFVRLGGMSAPRFLRLAGWDTFLLTDDVIQALMLYGVVDDKPTRKADLERINRQFVAWCRESGRPMAHVSRILSHAVGHART</sequence>
<dbReference type="Proteomes" id="UP000298049">
    <property type="component" value="Chromosome"/>
</dbReference>
<gene>
    <name evidence="1" type="ORF">soil367_06820</name>
</gene>
<dbReference type="PANTHER" id="PTHR30037">
    <property type="entry name" value="DNA-3-METHYLADENINE GLYCOSYLASE 1"/>
    <property type="match status" value="1"/>
</dbReference>
<dbReference type="GO" id="GO:0008725">
    <property type="term" value="F:DNA-3-methyladenine glycosylase activity"/>
    <property type="evidence" value="ECO:0007669"/>
    <property type="project" value="InterPro"/>
</dbReference>
<evidence type="ECO:0000313" key="2">
    <source>
        <dbReference type="Proteomes" id="UP000298049"/>
    </source>
</evidence>
<dbReference type="PANTHER" id="PTHR30037:SF3">
    <property type="entry name" value="BLR0857 PROTEIN"/>
    <property type="match status" value="1"/>
</dbReference>
<dbReference type="Gene3D" id="1.10.340.30">
    <property type="entry name" value="Hypothetical protein, domain 2"/>
    <property type="match status" value="1"/>
</dbReference>
<dbReference type="Pfam" id="PF03352">
    <property type="entry name" value="Adenine_glyco"/>
    <property type="match status" value="1"/>
</dbReference>
<dbReference type="EMBL" id="CP031093">
    <property type="protein sequence ID" value="QCF25649.1"/>
    <property type="molecule type" value="Genomic_DNA"/>
</dbReference>